<gene>
    <name evidence="9" type="ORF">WICPIJ_009516</name>
</gene>
<dbReference type="GO" id="GO:0000014">
    <property type="term" value="F:single-stranded DNA endodeoxyribonuclease activity"/>
    <property type="evidence" value="ECO:0007669"/>
    <property type="project" value="TreeGrafter"/>
</dbReference>
<comment type="caution">
    <text evidence="9">The sequence shown here is derived from an EMBL/GenBank/DDBJ whole genome shotgun (WGS) entry which is preliminary data.</text>
</comment>
<dbReference type="EMBL" id="JAEUBG010005498">
    <property type="protein sequence ID" value="KAH3674558.1"/>
    <property type="molecule type" value="Genomic_DNA"/>
</dbReference>
<dbReference type="InterPro" id="IPR006166">
    <property type="entry name" value="ERCC4_domain"/>
</dbReference>
<dbReference type="GO" id="GO:0003684">
    <property type="term" value="F:damaged DNA binding"/>
    <property type="evidence" value="ECO:0007669"/>
    <property type="project" value="TreeGrafter"/>
</dbReference>
<feature type="region of interest" description="Disordered" evidence="7">
    <location>
        <begin position="37"/>
        <end position="70"/>
    </location>
</feature>
<comment type="subcellular location">
    <subcellularLocation>
        <location evidence="1">Nucleus</location>
    </subcellularLocation>
</comment>
<evidence type="ECO:0000313" key="10">
    <source>
        <dbReference type="Proteomes" id="UP000774326"/>
    </source>
</evidence>
<dbReference type="InterPro" id="IPR047520">
    <property type="entry name" value="XPF_nuclease"/>
</dbReference>
<evidence type="ECO:0000256" key="7">
    <source>
        <dbReference type="SAM" id="MobiDB-lite"/>
    </source>
</evidence>
<feature type="region of interest" description="Disordered" evidence="7">
    <location>
        <begin position="1"/>
        <end position="24"/>
    </location>
</feature>
<dbReference type="GO" id="GO:0000724">
    <property type="term" value="P:double-strand break repair via homologous recombination"/>
    <property type="evidence" value="ECO:0007669"/>
    <property type="project" value="TreeGrafter"/>
</dbReference>
<evidence type="ECO:0000256" key="4">
    <source>
        <dbReference type="ARBA" id="ARBA00023125"/>
    </source>
</evidence>
<keyword evidence="10" id="KW-1185">Reference proteome</keyword>
<evidence type="ECO:0000259" key="8">
    <source>
        <dbReference type="SMART" id="SM00891"/>
    </source>
</evidence>
<dbReference type="SUPFAM" id="SSF52980">
    <property type="entry name" value="Restriction endonuclease-like"/>
    <property type="match status" value="1"/>
</dbReference>
<proteinExistence type="predicted"/>
<dbReference type="Proteomes" id="UP000774326">
    <property type="component" value="Unassembled WGS sequence"/>
</dbReference>
<dbReference type="GO" id="GO:0000110">
    <property type="term" value="C:nucleotide-excision repair factor 1 complex"/>
    <property type="evidence" value="ECO:0007669"/>
    <property type="project" value="TreeGrafter"/>
</dbReference>
<keyword evidence="5" id="KW-0234">DNA repair</keyword>
<evidence type="ECO:0000256" key="3">
    <source>
        <dbReference type="ARBA" id="ARBA00022801"/>
    </source>
</evidence>
<feature type="compositionally biased region" description="Polar residues" evidence="7">
    <location>
        <begin position="1"/>
        <end position="13"/>
    </location>
</feature>
<organism evidence="9 10">
    <name type="scientific">Wickerhamomyces pijperi</name>
    <name type="common">Yeast</name>
    <name type="synonym">Pichia pijperi</name>
    <dbReference type="NCBI Taxonomy" id="599730"/>
    <lineage>
        <taxon>Eukaryota</taxon>
        <taxon>Fungi</taxon>
        <taxon>Dikarya</taxon>
        <taxon>Ascomycota</taxon>
        <taxon>Saccharomycotina</taxon>
        <taxon>Saccharomycetes</taxon>
        <taxon>Phaffomycetales</taxon>
        <taxon>Wickerhamomycetaceae</taxon>
        <taxon>Wickerhamomyces</taxon>
    </lineage>
</organism>
<protein>
    <recommendedName>
        <fullName evidence="8">ERCC4 domain-containing protein</fullName>
    </recommendedName>
</protein>
<dbReference type="AlphaFoldDB" id="A0A9P8PLW5"/>
<feature type="region of interest" description="Disordered" evidence="7">
    <location>
        <begin position="559"/>
        <end position="593"/>
    </location>
</feature>
<dbReference type="GO" id="GO:0000736">
    <property type="term" value="P:double-strand break repair via single-strand annealing, removal of nonhomologous ends"/>
    <property type="evidence" value="ECO:0007669"/>
    <property type="project" value="TreeGrafter"/>
</dbReference>
<keyword evidence="3" id="KW-0378">Hydrolase</keyword>
<feature type="region of interest" description="Disordered" evidence="7">
    <location>
        <begin position="339"/>
        <end position="364"/>
    </location>
</feature>
<dbReference type="PANTHER" id="PTHR10150">
    <property type="entry name" value="DNA REPAIR ENDONUCLEASE XPF"/>
    <property type="match status" value="1"/>
</dbReference>
<dbReference type="Gene3D" id="3.40.50.10130">
    <property type="match status" value="1"/>
</dbReference>
<dbReference type="GO" id="GO:0000712">
    <property type="term" value="P:resolution of meiotic recombination intermediates"/>
    <property type="evidence" value="ECO:0007669"/>
    <property type="project" value="TreeGrafter"/>
</dbReference>
<name>A0A9P8PLW5_WICPI</name>
<evidence type="ECO:0000313" key="9">
    <source>
        <dbReference type="EMBL" id="KAH3674558.1"/>
    </source>
</evidence>
<dbReference type="GO" id="GO:0003697">
    <property type="term" value="F:single-stranded DNA binding"/>
    <property type="evidence" value="ECO:0007669"/>
    <property type="project" value="TreeGrafter"/>
</dbReference>
<dbReference type="PANTHER" id="PTHR10150:SF0">
    <property type="entry name" value="DNA REPAIR ENDONUCLEASE XPF"/>
    <property type="match status" value="1"/>
</dbReference>
<dbReference type="SMART" id="SM00891">
    <property type="entry name" value="ERCC4"/>
    <property type="match status" value="1"/>
</dbReference>
<keyword evidence="2" id="KW-0227">DNA damage</keyword>
<sequence length="1073" mass="120815">MSDESTPQPNSLFVQDEGEDSDQDVVQLDYSYLQAYPQSDSDDEQIYPLIPNQTPLRPKALDETEQQHTAPPPIFEVQSDLTLHYHQRILQDLLSCCCVSNSKGRDTGQGRRNGALLVMGQGMGMLDILANFILCVTTSTDESQKKKNKSITFILGLTDTQSTTLRTHLSDLDSAPYHIINSESSTLSKRRQLYTGEGGTFIITPRILIVDMLSQTVPLDMISNIVVYNVERFNDMSVEWFILDLFRRGNQHGAVWGFGEDVGAISSTVGLSELVRGLKVGEVLLWPRFHIDVVESLTTDNQVIEIKIRLTKSMQVVQSSLWQCLNKCISELRRENPEIIPLPSSSDQSQSSKENQKNATATNQSNPAYLKLINTVLTRHWHQISQKSKQLLRDISTIRQLLQGNLKWDCVEMRRVLDLITESNRPTTNPANGLSKSNTGSLWLQLDESSPVLSHIVNRVVENKSGELVLEENPKWEQLGLLLKDIEQEEEEEDGGDGSVVIFVSDEATKVQLYNYISVMKYNQTDRRSVSGRAWLMRKYKRYLQLKELRKELAGDVAGVTSTEDPDSETGDGTYLSKAFQRQTPTSGRRRARGGAAVAAVGRLWSKPEQNDNTGVVDELNEEEMSELIGIEDETEDLLIDEDDRIEEQIDNVVDIDQFANREHLLSETFQEITSSNIIQIHSLSSSEASTSQVLSMYQPSHIIIYDPSLPLIREVETYRTTTPTATKVYFMYYTDSTEEQEHLNAIRTEKDAFTTIIRQRANLAQRYEVEGETGRNRLQVYRYPGLNSGPSSTRNAQNQTLLNVQPQIILVDIREFNATLPGLLTLYQPSNSAPVQIIPLQLSIADYVVSPEIAIERKTIPDLIQSLGSGRLMDQARRMSLYYTIPILLIEYDGKSSFSLTAFSSSRHTRVKYGSVSKFKESKDIIGIQRDLANVVRAYPRLRVVWCDGAVKAAGFIWGLKIGRETEQPDLRVCLSYGSKSGGKPSSKAKTRTSATETSLMALLKEIPCNLSQLQIYTVLRRLGTSGDSVGKFKQMNETELRDLFGDEATAVVVMDWLKERYSDNEEEAGED</sequence>
<dbReference type="CDD" id="cd20078">
    <property type="entry name" value="XPF_nuclease_XPF_euk"/>
    <property type="match status" value="1"/>
</dbReference>
<keyword evidence="4" id="KW-0238">DNA-binding</keyword>
<keyword evidence="6" id="KW-0539">Nucleus</keyword>
<evidence type="ECO:0000256" key="6">
    <source>
        <dbReference type="ARBA" id="ARBA00023242"/>
    </source>
</evidence>
<dbReference type="InterPro" id="IPR011335">
    <property type="entry name" value="Restrct_endonuc-II-like"/>
</dbReference>
<accession>A0A9P8PLW5</accession>
<dbReference type="GO" id="GO:1901255">
    <property type="term" value="P:nucleotide-excision repair involved in interstrand cross-link repair"/>
    <property type="evidence" value="ECO:0007669"/>
    <property type="project" value="TreeGrafter"/>
</dbReference>
<feature type="domain" description="ERCC4" evidence="8">
    <location>
        <begin position="809"/>
        <end position="895"/>
    </location>
</feature>
<evidence type="ECO:0000256" key="5">
    <source>
        <dbReference type="ARBA" id="ARBA00023204"/>
    </source>
</evidence>
<evidence type="ECO:0000256" key="2">
    <source>
        <dbReference type="ARBA" id="ARBA00022763"/>
    </source>
</evidence>
<dbReference type="Pfam" id="PF02732">
    <property type="entry name" value="ERCC4"/>
    <property type="match status" value="1"/>
</dbReference>
<reference evidence="9" key="2">
    <citation type="submission" date="2021-01" db="EMBL/GenBank/DDBJ databases">
        <authorList>
            <person name="Schikora-Tamarit M.A."/>
        </authorList>
    </citation>
    <scope>NUCLEOTIDE SEQUENCE</scope>
    <source>
        <strain evidence="9">CBS2887</strain>
    </source>
</reference>
<dbReference type="OrthoDB" id="361020at2759"/>
<reference evidence="9" key="1">
    <citation type="journal article" date="2021" name="Open Biol.">
        <title>Shared evolutionary footprints suggest mitochondrial oxidative damage underlies multiple complex I losses in fungi.</title>
        <authorList>
            <person name="Schikora-Tamarit M.A."/>
            <person name="Marcet-Houben M."/>
            <person name="Nosek J."/>
            <person name="Gabaldon T."/>
        </authorList>
    </citation>
    <scope>NUCLEOTIDE SEQUENCE</scope>
    <source>
        <strain evidence="9">CBS2887</strain>
    </source>
</reference>
<evidence type="ECO:0000256" key="1">
    <source>
        <dbReference type="ARBA" id="ARBA00004123"/>
    </source>
</evidence>